<gene>
    <name evidence="2" type="ORF">M5X16_04215</name>
    <name evidence="3" type="ORF">PC41400_09305</name>
</gene>
<reference evidence="3 4" key="1">
    <citation type="submission" date="2018-01" db="EMBL/GenBank/DDBJ databases">
        <title>The whole genome sequencing and assembly of Paenibacillus chitinolyticus KCCM 41400 strain.</title>
        <authorList>
            <person name="Kim J.-Y."/>
            <person name="Park M.-K."/>
            <person name="Lee Y.-J."/>
            <person name="Yi H."/>
            <person name="Bahn Y.-S."/>
            <person name="Kim J.F."/>
            <person name="Lee D.-W."/>
        </authorList>
    </citation>
    <scope>NUCLEOTIDE SEQUENCE [LARGE SCALE GENOMIC DNA]</scope>
    <source>
        <strain evidence="3 4">KCCM 41400</strain>
    </source>
</reference>
<evidence type="ECO:0000313" key="2">
    <source>
        <dbReference type="EMBL" id="MCY9594980.1"/>
    </source>
</evidence>
<dbReference type="Proteomes" id="UP000288943">
    <property type="component" value="Chromosome"/>
</dbReference>
<dbReference type="KEGG" id="pchi:PC41400_09305"/>
<accession>A0A410WU54</accession>
<sequence length="160" mass="17574">MSGSGILNVDIQLYLSVYDQLKLAVAGLDEEQLKRKEAPGKWSITEVLAHLADHNIVVSFRIREILAGSDKILPGFAQDPWVEGQRANESGVSDLLDAYAALLQYNAVLFRRLTEADWEKTGVNFKGETVTLASVVNAFTAHVQTHLGQIERIKTVVAAV</sequence>
<protein>
    <submittedName>
        <fullName evidence="3">DinB family protein</fullName>
    </submittedName>
</protein>
<dbReference type="EMBL" id="CP026520">
    <property type="protein sequence ID" value="QAV17851.1"/>
    <property type="molecule type" value="Genomic_DNA"/>
</dbReference>
<name>A0A410WU54_9BACL</name>
<evidence type="ECO:0000259" key="1">
    <source>
        <dbReference type="Pfam" id="PF12867"/>
    </source>
</evidence>
<dbReference type="InterPro" id="IPR034660">
    <property type="entry name" value="DinB/YfiT-like"/>
</dbReference>
<proteinExistence type="predicted"/>
<dbReference type="Gene3D" id="1.20.120.450">
    <property type="entry name" value="dinb family like domain"/>
    <property type="match status" value="1"/>
</dbReference>
<dbReference type="RefSeq" id="WP_042231022.1">
    <property type="nucleotide sequence ID" value="NZ_CP026520.1"/>
</dbReference>
<dbReference type="OrthoDB" id="2853529at2"/>
<organism evidence="3 4">
    <name type="scientific">Paenibacillus chitinolyticus</name>
    <dbReference type="NCBI Taxonomy" id="79263"/>
    <lineage>
        <taxon>Bacteria</taxon>
        <taxon>Bacillati</taxon>
        <taxon>Bacillota</taxon>
        <taxon>Bacilli</taxon>
        <taxon>Bacillales</taxon>
        <taxon>Paenibacillaceae</taxon>
        <taxon>Paenibacillus</taxon>
    </lineage>
</organism>
<dbReference type="Proteomes" id="UP001527202">
    <property type="component" value="Unassembled WGS sequence"/>
</dbReference>
<evidence type="ECO:0000313" key="3">
    <source>
        <dbReference type="EMBL" id="QAV17851.1"/>
    </source>
</evidence>
<dbReference type="InterPro" id="IPR024775">
    <property type="entry name" value="DinB-like"/>
</dbReference>
<dbReference type="AlphaFoldDB" id="A0A410WU54"/>
<evidence type="ECO:0000313" key="5">
    <source>
        <dbReference type="Proteomes" id="UP001527202"/>
    </source>
</evidence>
<reference evidence="2 5" key="2">
    <citation type="submission" date="2022-05" db="EMBL/GenBank/DDBJ databases">
        <title>Genome Sequencing of Bee-Associated Microbes.</title>
        <authorList>
            <person name="Dunlap C."/>
        </authorList>
    </citation>
    <scope>NUCLEOTIDE SEQUENCE [LARGE SCALE GENOMIC DNA]</scope>
    <source>
        <strain evidence="2 5">NRRL B-23120</strain>
    </source>
</reference>
<dbReference type="EMBL" id="JAMDMJ010000004">
    <property type="protein sequence ID" value="MCY9594980.1"/>
    <property type="molecule type" value="Genomic_DNA"/>
</dbReference>
<evidence type="ECO:0000313" key="4">
    <source>
        <dbReference type="Proteomes" id="UP000288943"/>
    </source>
</evidence>
<dbReference type="GeneID" id="95375002"/>
<keyword evidence="5" id="KW-1185">Reference proteome</keyword>
<dbReference type="SUPFAM" id="SSF109854">
    <property type="entry name" value="DinB/YfiT-like putative metalloenzymes"/>
    <property type="match status" value="1"/>
</dbReference>
<dbReference type="Pfam" id="PF12867">
    <property type="entry name" value="DinB_2"/>
    <property type="match status" value="1"/>
</dbReference>
<feature type="domain" description="DinB-like" evidence="1">
    <location>
        <begin position="18"/>
        <end position="150"/>
    </location>
</feature>